<evidence type="ECO:0000313" key="3">
    <source>
        <dbReference type="Proteomes" id="UP000073601"/>
    </source>
</evidence>
<dbReference type="RefSeq" id="WP_062711852.1">
    <property type="nucleotide sequence ID" value="NZ_CAWRCI010000030.1"/>
</dbReference>
<organism evidence="2 3">
    <name type="scientific">Grimontia marina</name>
    <dbReference type="NCBI Taxonomy" id="646534"/>
    <lineage>
        <taxon>Bacteria</taxon>
        <taxon>Pseudomonadati</taxon>
        <taxon>Pseudomonadota</taxon>
        <taxon>Gammaproteobacteria</taxon>
        <taxon>Vibrionales</taxon>
        <taxon>Vibrionaceae</taxon>
        <taxon>Grimontia</taxon>
    </lineage>
</organism>
<keyword evidence="3" id="KW-1185">Reference proteome</keyword>
<name>A0A128FCK3_9GAMM</name>
<dbReference type="InterPro" id="IPR011852">
    <property type="entry name" value="TRAP_TAXI"/>
</dbReference>
<dbReference type="Gene3D" id="3.40.190.10">
    <property type="entry name" value="Periplasmic binding protein-like II"/>
    <property type="match status" value="2"/>
</dbReference>
<dbReference type="OrthoDB" id="9776669at2"/>
<accession>A0A128FCK3</accession>
<dbReference type="PANTHER" id="PTHR42941">
    <property type="entry name" value="SLL1037 PROTEIN"/>
    <property type="match status" value="1"/>
</dbReference>
<evidence type="ECO:0000313" key="2">
    <source>
        <dbReference type="EMBL" id="CZF84532.1"/>
    </source>
</evidence>
<dbReference type="PANTHER" id="PTHR42941:SF1">
    <property type="entry name" value="SLL1037 PROTEIN"/>
    <property type="match status" value="1"/>
</dbReference>
<dbReference type="AlphaFoldDB" id="A0A128FCK3"/>
<feature type="signal peptide" evidence="1">
    <location>
        <begin position="1"/>
        <end position="31"/>
    </location>
</feature>
<dbReference type="Pfam" id="PF16868">
    <property type="entry name" value="NMT1_3"/>
    <property type="match status" value="1"/>
</dbReference>
<protein>
    <submittedName>
        <fullName evidence="2">NMT1/THI5 like protein</fullName>
    </submittedName>
</protein>
<reference evidence="3" key="1">
    <citation type="submission" date="2016-02" db="EMBL/GenBank/DDBJ databases">
        <authorList>
            <person name="Rodrigo-Torres Lidia"/>
            <person name="Arahal R.David."/>
        </authorList>
    </citation>
    <scope>NUCLEOTIDE SEQUENCE [LARGE SCALE GENOMIC DNA]</scope>
    <source>
        <strain evidence="3">CECT 8713</strain>
    </source>
</reference>
<dbReference type="EMBL" id="FIZY01000030">
    <property type="protein sequence ID" value="CZF84532.1"/>
    <property type="molecule type" value="Genomic_DNA"/>
</dbReference>
<proteinExistence type="predicted"/>
<dbReference type="Proteomes" id="UP000073601">
    <property type="component" value="Unassembled WGS sequence"/>
</dbReference>
<dbReference type="SUPFAM" id="SSF53850">
    <property type="entry name" value="Periplasmic binding protein-like II"/>
    <property type="match status" value="1"/>
</dbReference>
<feature type="chain" id="PRO_5007282294" evidence="1">
    <location>
        <begin position="32"/>
        <end position="338"/>
    </location>
</feature>
<keyword evidence="1" id="KW-0732">Signal</keyword>
<gene>
    <name evidence="2" type="ORF">GMA8713_03139</name>
</gene>
<evidence type="ECO:0000256" key="1">
    <source>
        <dbReference type="SAM" id="SignalP"/>
    </source>
</evidence>
<dbReference type="NCBIfam" id="TIGR02122">
    <property type="entry name" value="TRAP_TAXI"/>
    <property type="match status" value="1"/>
</dbReference>
<sequence>MNGLNKRFKRRGMKVLVVFCALFLTVFGTSAAETFRMSTLGPGTSPYMVMTHFANTVNREIDDYSIVVNATGAATKHALDVAKGKTDFSMTSPMMFHLMKNKKAMFKKIKNVDTLSDNLRAVFNFPMGVYHIAVYDDSGIKSLKDIKGKRVFIGPPGGVARRTSQTIIEAATGYKAGEDYTAVKLGWDSAAQAFQDKNIDVYFNPTNAPSPVISQVALTNKLRFLGISKDVAETDPKLKKLLSQPSYRLAELASDAYGPNQVNSEPVYTVGVTVGIMTNKDLSEEAIYAMTKTFWQNVEKDAENAPWLRNISLDAAFTDLNMPLHVGALKYYQEIGIR</sequence>